<reference evidence="2" key="1">
    <citation type="submission" date="2023-02" db="EMBL/GenBank/DDBJ databases">
        <title>Actinokineospora globicatena NBRC 15670.</title>
        <authorList>
            <person name="Ichikawa N."/>
            <person name="Sato H."/>
            <person name="Tonouchi N."/>
        </authorList>
    </citation>
    <scope>NUCLEOTIDE SEQUENCE</scope>
    <source>
        <strain evidence="2">NBRC 15670</strain>
    </source>
</reference>
<dbReference type="EMBL" id="BSSD01000003">
    <property type="protein sequence ID" value="GLW91586.1"/>
    <property type="molecule type" value="Genomic_DNA"/>
</dbReference>
<feature type="compositionally biased region" description="Polar residues" evidence="1">
    <location>
        <begin position="41"/>
        <end position="52"/>
    </location>
</feature>
<comment type="caution">
    <text evidence="2">The sequence shown here is derived from an EMBL/GenBank/DDBJ whole genome shotgun (WGS) entry which is preliminary data.</text>
</comment>
<keyword evidence="3" id="KW-1185">Reference proteome</keyword>
<evidence type="ECO:0000313" key="3">
    <source>
        <dbReference type="Proteomes" id="UP001165042"/>
    </source>
</evidence>
<dbReference type="AlphaFoldDB" id="A0A9W6QK91"/>
<name>A0A9W6QK91_9PSEU</name>
<gene>
    <name evidence="2" type="ORF">Aglo03_24020</name>
</gene>
<organism evidence="2 3">
    <name type="scientific">Actinokineospora globicatena</name>
    <dbReference type="NCBI Taxonomy" id="103729"/>
    <lineage>
        <taxon>Bacteria</taxon>
        <taxon>Bacillati</taxon>
        <taxon>Actinomycetota</taxon>
        <taxon>Actinomycetes</taxon>
        <taxon>Pseudonocardiales</taxon>
        <taxon>Pseudonocardiaceae</taxon>
        <taxon>Actinokineospora</taxon>
    </lineage>
</organism>
<proteinExistence type="predicted"/>
<feature type="region of interest" description="Disordered" evidence="1">
    <location>
        <begin position="1"/>
        <end position="79"/>
    </location>
</feature>
<evidence type="ECO:0000313" key="2">
    <source>
        <dbReference type="EMBL" id="GLW91586.1"/>
    </source>
</evidence>
<dbReference type="Proteomes" id="UP001165042">
    <property type="component" value="Unassembled WGS sequence"/>
</dbReference>
<accession>A0A9W6QK91</accession>
<protein>
    <submittedName>
        <fullName evidence="2">Uncharacterized protein</fullName>
    </submittedName>
</protein>
<sequence>MIADPPSRARLAGANRATARNCCGTSTFGSAPTASAPTSANRPRTGSGSPDHSTTGPGSSDVDDSDPAGGSGSEDSAIP</sequence>
<evidence type="ECO:0000256" key="1">
    <source>
        <dbReference type="SAM" id="MobiDB-lite"/>
    </source>
</evidence>
<feature type="compositionally biased region" description="Low complexity" evidence="1">
    <location>
        <begin position="24"/>
        <end position="40"/>
    </location>
</feature>